<dbReference type="AlphaFoldDB" id="A0A2J6RQ46"/>
<dbReference type="Pfam" id="PF00172">
    <property type="entry name" value="Zn_clus"/>
    <property type="match status" value="1"/>
</dbReference>
<evidence type="ECO:0000256" key="7">
    <source>
        <dbReference type="SAM" id="MobiDB-lite"/>
    </source>
</evidence>
<gene>
    <name evidence="9" type="ORF">L207DRAFT_566043</name>
</gene>
<dbReference type="PANTHER" id="PTHR36206">
    <property type="entry name" value="ASPERCRYPTIN BIOSYNTHESIS CLUSTER-SPECIFIC TRANSCRIPTION REGULATOR ATNN-RELATED"/>
    <property type="match status" value="1"/>
</dbReference>
<feature type="region of interest" description="Disordered" evidence="7">
    <location>
        <begin position="159"/>
        <end position="182"/>
    </location>
</feature>
<sequence length="602" mass="67836">MRGASGVRTSHKKERSGYGSMFRCLKDPSVLITLSCLTCKARHVKCDESKPVCFRCQKLGVLCGGYRTKKEWYPPSSSTSAKVLLPRTQYLSQPLTSLFDTTDEQRYFALFSEKIVAELLPYFDPNPWRYMILQACAAEPSIRHAATAIGALGKTFESAQSGRGRRPGVIHHRAPALGGPTDAAQRVKGRISRKEQIEEAVLHHQYALQQYHKAIKQMQNIASGNTIRTALITCIIIACFENLHGNQDSASTQLQSGIALLQEWKKSERDATKYPMGFSSPAPDEIEDYLVQFFGRVEIQSMSFRDARPAECHLQLQEEGKEVIQQMPALLTSINQARVYLDLITRRMMHFTAAMNYFQASYAQYLHASATSVAGPWIDSKLYPNVTKILQHPPSNDPYFSGQQDLNSEMSSWFMAFTPLLNRSIEAGGQDCISALTLSIVATTVSISLRAAFIKAEEEYSLFESDFNSIVNQAELLLKTLELRTPKTKPTLAFSFDLGVIPPLYLTSVKCRVLEIRKKALELLTKYPRREGLWDSVTTAALGRWVIEMEEEASDEGFVPEQSTVRKPCIAVDWLERKATMTCLKMDKETGRFMGRRKEITW</sequence>
<keyword evidence="5" id="KW-0804">Transcription</keyword>
<dbReference type="STRING" id="1149755.A0A2J6RQ46"/>
<evidence type="ECO:0000256" key="5">
    <source>
        <dbReference type="ARBA" id="ARBA00023163"/>
    </source>
</evidence>
<dbReference type="Pfam" id="PF11951">
    <property type="entry name" value="Fungal_trans_2"/>
    <property type="match status" value="1"/>
</dbReference>
<dbReference type="InterPro" id="IPR036864">
    <property type="entry name" value="Zn2-C6_fun-type_DNA-bd_sf"/>
</dbReference>
<evidence type="ECO:0000313" key="9">
    <source>
        <dbReference type="EMBL" id="PMD40637.1"/>
    </source>
</evidence>
<evidence type="ECO:0000256" key="2">
    <source>
        <dbReference type="ARBA" id="ARBA00022833"/>
    </source>
</evidence>
<dbReference type="SUPFAM" id="SSF57701">
    <property type="entry name" value="Zn2/Cys6 DNA-binding domain"/>
    <property type="match status" value="1"/>
</dbReference>
<dbReference type="SMART" id="SM00066">
    <property type="entry name" value="GAL4"/>
    <property type="match status" value="1"/>
</dbReference>
<evidence type="ECO:0000313" key="10">
    <source>
        <dbReference type="Proteomes" id="UP000235786"/>
    </source>
</evidence>
<keyword evidence="1" id="KW-0479">Metal-binding</keyword>
<keyword evidence="3" id="KW-0805">Transcription regulation</keyword>
<evidence type="ECO:0000256" key="6">
    <source>
        <dbReference type="ARBA" id="ARBA00023242"/>
    </source>
</evidence>
<evidence type="ECO:0000259" key="8">
    <source>
        <dbReference type="PROSITE" id="PS50048"/>
    </source>
</evidence>
<dbReference type="CDD" id="cd00067">
    <property type="entry name" value="GAL4"/>
    <property type="match status" value="1"/>
</dbReference>
<reference evidence="9 10" key="1">
    <citation type="submission" date="2016-04" db="EMBL/GenBank/DDBJ databases">
        <title>A degradative enzymes factory behind the ericoid mycorrhizal symbiosis.</title>
        <authorList>
            <consortium name="DOE Joint Genome Institute"/>
            <person name="Martino E."/>
            <person name="Morin E."/>
            <person name="Grelet G."/>
            <person name="Kuo A."/>
            <person name="Kohler A."/>
            <person name="Daghino S."/>
            <person name="Barry K."/>
            <person name="Choi C."/>
            <person name="Cichocki N."/>
            <person name="Clum A."/>
            <person name="Copeland A."/>
            <person name="Hainaut M."/>
            <person name="Haridas S."/>
            <person name="Labutti K."/>
            <person name="Lindquist E."/>
            <person name="Lipzen A."/>
            <person name="Khouja H.-R."/>
            <person name="Murat C."/>
            <person name="Ohm R."/>
            <person name="Olson A."/>
            <person name="Spatafora J."/>
            <person name="Veneault-Fourrey C."/>
            <person name="Henrissat B."/>
            <person name="Grigoriev I."/>
            <person name="Martin F."/>
            <person name="Perotto S."/>
        </authorList>
    </citation>
    <scope>NUCLEOTIDE SEQUENCE [LARGE SCALE GENOMIC DNA]</scope>
    <source>
        <strain evidence="9 10">F</strain>
    </source>
</reference>
<feature type="domain" description="Zn(2)-C6 fungal-type" evidence="8">
    <location>
        <begin position="35"/>
        <end position="63"/>
    </location>
</feature>
<keyword evidence="4" id="KW-0238">DNA-binding</keyword>
<dbReference type="GO" id="GO:0000981">
    <property type="term" value="F:DNA-binding transcription factor activity, RNA polymerase II-specific"/>
    <property type="evidence" value="ECO:0007669"/>
    <property type="project" value="InterPro"/>
</dbReference>
<name>A0A2J6RQ46_HYAVF</name>
<feature type="compositionally biased region" description="Basic residues" evidence="7">
    <location>
        <begin position="163"/>
        <end position="174"/>
    </location>
</feature>
<dbReference type="InterPro" id="IPR021858">
    <property type="entry name" value="Fun_TF"/>
</dbReference>
<organism evidence="9 10">
    <name type="scientific">Hyaloscypha variabilis (strain UAMH 11265 / GT02V1 / F)</name>
    <name type="common">Meliniomyces variabilis</name>
    <dbReference type="NCBI Taxonomy" id="1149755"/>
    <lineage>
        <taxon>Eukaryota</taxon>
        <taxon>Fungi</taxon>
        <taxon>Dikarya</taxon>
        <taxon>Ascomycota</taxon>
        <taxon>Pezizomycotina</taxon>
        <taxon>Leotiomycetes</taxon>
        <taxon>Helotiales</taxon>
        <taxon>Hyaloscyphaceae</taxon>
        <taxon>Hyaloscypha</taxon>
        <taxon>Hyaloscypha variabilis</taxon>
    </lineage>
</organism>
<evidence type="ECO:0000256" key="4">
    <source>
        <dbReference type="ARBA" id="ARBA00023125"/>
    </source>
</evidence>
<protein>
    <recommendedName>
        <fullName evidence="8">Zn(2)-C6 fungal-type domain-containing protein</fullName>
    </recommendedName>
</protein>
<dbReference type="PROSITE" id="PS00463">
    <property type="entry name" value="ZN2_CY6_FUNGAL_1"/>
    <property type="match status" value="1"/>
</dbReference>
<keyword evidence="6" id="KW-0539">Nucleus</keyword>
<dbReference type="Gene3D" id="4.10.240.10">
    <property type="entry name" value="Zn(2)-C6 fungal-type DNA-binding domain"/>
    <property type="match status" value="1"/>
</dbReference>
<dbReference type="EMBL" id="KZ613945">
    <property type="protein sequence ID" value="PMD40637.1"/>
    <property type="molecule type" value="Genomic_DNA"/>
</dbReference>
<dbReference type="PROSITE" id="PS50048">
    <property type="entry name" value="ZN2_CY6_FUNGAL_2"/>
    <property type="match status" value="1"/>
</dbReference>
<dbReference type="InterPro" id="IPR052360">
    <property type="entry name" value="Transcr_Regulatory_Proteins"/>
</dbReference>
<dbReference type="InterPro" id="IPR001138">
    <property type="entry name" value="Zn2Cys6_DnaBD"/>
</dbReference>
<feature type="non-terminal residue" evidence="9">
    <location>
        <position position="1"/>
    </location>
</feature>
<dbReference type="OrthoDB" id="2593732at2759"/>
<evidence type="ECO:0000256" key="3">
    <source>
        <dbReference type="ARBA" id="ARBA00023015"/>
    </source>
</evidence>
<dbReference type="PANTHER" id="PTHR36206:SF4">
    <property type="entry name" value="HYPOTHETICAL CONSERVED PROTEIN (EUROFUNG)-RELATED"/>
    <property type="match status" value="1"/>
</dbReference>
<evidence type="ECO:0000256" key="1">
    <source>
        <dbReference type="ARBA" id="ARBA00022723"/>
    </source>
</evidence>
<accession>A0A2J6RQ46</accession>
<dbReference type="Proteomes" id="UP000235786">
    <property type="component" value="Unassembled WGS sequence"/>
</dbReference>
<dbReference type="GO" id="GO:0008270">
    <property type="term" value="F:zinc ion binding"/>
    <property type="evidence" value="ECO:0007669"/>
    <property type="project" value="InterPro"/>
</dbReference>
<keyword evidence="10" id="KW-1185">Reference proteome</keyword>
<dbReference type="GO" id="GO:0003677">
    <property type="term" value="F:DNA binding"/>
    <property type="evidence" value="ECO:0007669"/>
    <property type="project" value="UniProtKB-KW"/>
</dbReference>
<keyword evidence="2" id="KW-0862">Zinc</keyword>
<proteinExistence type="predicted"/>